<sequence>MINGFIQNVILRNVVEIDLGIFVNFSGDDDCLKIPHSHSLKVLKIRSEDGLKMPAFPGCFPSLRVFDVKVSLVESGDDLITNLFPCLPALEQLSLVGDLTDCTGEIYVNVGGVALKRLELELSIDNYDDCDAMVVIDAPKLDYLRLQDGFLASYLVKNKPSISEVRLDVGDYEEEFLEFLDEVGPTRLTRFNELFQGLVNTKFISVSASTLKVVFSQRWNLPVLHSLTKLELDVHTSSWTLMLYWLESCPNLKVLSLIIKEKPVEEFDMLEELRLTEVPSCLSSRVKEIEIQRLGKVDEEEMLKYLLDNAKVLDKFTVNSRVYIKDGILQ</sequence>
<evidence type="ECO:0000313" key="2">
    <source>
        <dbReference type="Proteomes" id="UP001056120"/>
    </source>
</evidence>
<evidence type="ECO:0000313" key="1">
    <source>
        <dbReference type="EMBL" id="KAI3682922.1"/>
    </source>
</evidence>
<proteinExistence type="predicted"/>
<name>A0ACB8YB81_9ASTR</name>
<gene>
    <name evidence="1" type="ORF">L1987_83309</name>
</gene>
<comment type="caution">
    <text evidence="1">The sequence shown here is derived from an EMBL/GenBank/DDBJ whole genome shotgun (WGS) entry which is preliminary data.</text>
</comment>
<reference evidence="2" key="1">
    <citation type="journal article" date="2022" name="Mol. Ecol. Resour.">
        <title>The genomes of chicory, endive, great burdock and yacon provide insights into Asteraceae palaeo-polyploidization history and plant inulin production.</title>
        <authorList>
            <person name="Fan W."/>
            <person name="Wang S."/>
            <person name="Wang H."/>
            <person name="Wang A."/>
            <person name="Jiang F."/>
            <person name="Liu H."/>
            <person name="Zhao H."/>
            <person name="Xu D."/>
            <person name="Zhang Y."/>
        </authorList>
    </citation>
    <scope>NUCLEOTIDE SEQUENCE [LARGE SCALE GENOMIC DNA]</scope>
    <source>
        <strain evidence="2">cv. Yunnan</strain>
    </source>
</reference>
<accession>A0ACB8YB81</accession>
<dbReference type="EMBL" id="CM042045">
    <property type="protein sequence ID" value="KAI3682922.1"/>
    <property type="molecule type" value="Genomic_DNA"/>
</dbReference>
<reference evidence="1 2" key="2">
    <citation type="journal article" date="2022" name="Mol. Ecol. Resour.">
        <title>The genomes of chicory, endive, great burdock and yacon provide insights into Asteraceae paleo-polyploidization history and plant inulin production.</title>
        <authorList>
            <person name="Fan W."/>
            <person name="Wang S."/>
            <person name="Wang H."/>
            <person name="Wang A."/>
            <person name="Jiang F."/>
            <person name="Liu H."/>
            <person name="Zhao H."/>
            <person name="Xu D."/>
            <person name="Zhang Y."/>
        </authorList>
    </citation>
    <scope>NUCLEOTIDE SEQUENCE [LARGE SCALE GENOMIC DNA]</scope>
    <source>
        <strain evidence="2">cv. Yunnan</strain>
        <tissue evidence="1">Leaves</tissue>
    </source>
</reference>
<organism evidence="1 2">
    <name type="scientific">Smallanthus sonchifolius</name>
    <dbReference type="NCBI Taxonomy" id="185202"/>
    <lineage>
        <taxon>Eukaryota</taxon>
        <taxon>Viridiplantae</taxon>
        <taxon>Streptophyta</taxon>
        <taxon>Embryophyta</taxon>
        <taxon>Tracheophyta</taxon>
        <taxon>Spermatophyta</taxon>
        <taxon>Magnoliopsida</taxon>
        <taxon>eudicotyledons</taxon>
        <taxon>Gunneridae</taxon>
        <taxon>Pentapetalae</taxon>
        <taxon>asterids</taxon>
        <taxon>campanulids</taxon>
        <taxon>Asterales</taxon>
        <taxon>Asteraceae</taxon>
        <taxon>Asteroideae</taxon>
        <taxon>Heliantheae alliance</taxon>
        <taxon>Millerieae</taxon>
        <taxon>Smallanthus</taxon>
    </lineage>
</organism>
<keyword evidence="2" id="KW-1185">Reference proteome</keyword>
<protein>
    <submittedName>
        <fullName evidence="1">Uncharacterized protein</fullName>
    </submittedName>
</protein>
<dbReference type="Proteomes" id="UP001056120">
    <property type="component" value="Linkage Group LG28"/>
</dbReference>